<dbReference type="OrthoDB" id="7065799at2"/>
<dbReference type="Proteomes" id="UP000286934">
    <property type="component" value="Unassembled WGS sequence"/>
</dbReference>
<dbReference type="AlphaFoldDB" id="A0A432WYC7"/>
<protein>
    <recommendedName>
        <fullName evidence="3">Prepilin-type cleavage/methylation domain-containing protein</fullName>
    </recommendedName>
</protein>
<sequence>MFSFSFFEVLVVIGLSASILAWQSSAWLIADRFDTNGDEQLHKCALSFQATHRREDEKYWFSENGELICGESTQK</sequence>
<evidence type="ECO:0000313" key="2">
    <source>
        <dbReference type="Proteomes" id="UP000286934"/>
    </source>
</evidence>
<accession>A0A432WYC7</accession>
<evidence type="ECO:0008006" key="3">
    <source>
        <dbReference type="Google" id="ProtNLM"/>
    </source>
</evidence>
<organism evidence="1 2">
    <name type="scientific">Aliidiomarina shirensis</name>
    <dbReference type="NCBI Taxonomy" id="1048642"/>
    <lineage>
        <taxon>Bacteria</taxon>
        <taxon>Pseudomonadati</taxon>
        <taxon>Pseudomonadota</taxon>
        <taxon>Gammaproteobacteria</taxon>
        <taxon>Alteromonadales</taxon>
        <taxon>Idiomarinaceae</taxon>
        <taxon>Aliidiomarina</taxon>
    </lineage>
</organism>
<gene>
    <name evidence="1" type="ORF">CWE13_03890</name>
</gene>
<keyword evidence="2" id="KW-1185">Reference proteome</keyword>
<evidence type="ECO:0000313" key="1">
    <source>
        <dbReference type="EMBL" id="RUO38783.1"/>
    </source>
</evidence>
<reference evidence="2" key="1">
    <citation type="journal article" date="2018" name="Front. Microbiol.">
        <title>Genome-Based Analysis Reveals the Taxonomy and Diversity of the Family Idiomarinaceae.</title>
        <authorList>
            <person name="Liu Y."/>
            <person name="Lai Q."/>
            <person name="Shao Z."/>
        </authorList>
    </citation>
    <scope>NUCLEOTIDE SEQUENCE [LARGE SCALE GENOMIC DNA]</scope>
    <source>
        <strain evidence="2">AIS</strain>
    </source>
</reference>
<proteinExistence type="predicted"/>
<name>A0A432WYC7_9GAMM</name>
<comment type="caution">
    <text evidence="1">The sequence shown here is derived from an EMBL/GenBank/DDBJ whole genome shotgun (WGS) entry which is preliminary data.</text>
</comment>
<dbReference type="EMBL" id="PIPP01000001">
    <property type="protein sequence ID" value="RUO38783.1"/>
    <property type="molecule type" value="Genomic_DNA"/>
</dbReference>
<dbReference type="RefSeq" id="WP_126806047.1">
    <property type="nucleotide sequence ID" value="NZ_PIPP01000001.1"/>
</dbReference>